<reference evidence="7 8" key="1">
    <citation type="submission" date="2012-09" db="EMBL/GenBank/DDBJ databases">
        <title>Draft Genome Sequences of 6 Strains from Genus Thauera.</title>
        <authorList>
            <person name="Liu B."/>
            <person name="Shapleigh J.P."/>
            <person name="Frostegard A.H."/>
        </authorList>
    </citation>
    <scope>NUCLEOTIDE SEQUENCE [LARGE SCALE GENOMIC DNA]</scope>
    <source>
        <strain evidence="8">47Lol / DSM 12138</strain>
    </source>
</reference>
<dbReference type="GO" id="GO:0046872">
    <property type="term" value="F:metal ion binding"/>
    <property type="evidence" value="ECO:0007669"/>
    <property type="project" value="UniProtKB-KW"/>
</dbReference>
<gene>
    <name evidence="7" type="ORF">C666_18455</name>
</gene>
<dbReference type="InterPro" id="IPR036718">
    <property type="entry name" value="H-AmDH_asu_dom2_sf"/>
</dbReference>
<dbReference type="InterPro" id="IPR036909">
    <property type="entry name" value="Cyt_c-like_dom_sf"/>
</dbReference>
<dbReference type="InterPro" id="IPR015183">
    <property type="entry name" value="QH-AmDH_asu_dom_III"/>
</dbReference>
<feature type="signal peptide" evidence="5">
    <location>
        <begin position="1"/>
        <end position="29"/>
    </location>
</feature>
<accession>N6XWW4</accession>
<protein>
    <submittedName>
        <fullName evidence="7">Quinohemoprotein amine dehydrogenase, 60 kDa subunit</fullName>
    </submittedName>
</protein>
<dbReference type="InterPro" id="IPR015182">
    <property type="entry name" value="QH-AmDH_asu_heme-bd_dom"/>
</dbReference>
<dbReference type="EMBL" id="AMXE01000142">
    <property type="protein sequence ID" value="ENO83780.1"/>
    <property type="molecule type" value="Genomic_DNA"/>
</dbReference>
<dbReference type="GO" id="GO:0009055">
    <property type="term" value="F:electron transfer activity"/>
    <property type="evidence" value="ECO:0007669"/>
    <property type="project" value="InterPro"/>
</dbReference>
<keyword evidence="3 4" id="KW-0408">Iron</keyword>
<dbReference type="Proteomes" id="UP000013232">
    <property type="component" value="Unassembled WGS sequence"/>
</dbReference>
<sequence>MEKVPGRKPRLLALAASLAAPLLAAPAQAAPQGEALVNSKCITCHAPAEDGQLARIGDSRRTPEGWDMTVARMIISHGVKLSADERAAVVKYLADTRGLAPQETDGYRYLIERDFNRVESVQGEAKLAFDTCARCHSYGRIALQRRTESDWAKLPHYHVGQYPVIEIQAGGRDRNWWELATTQVPAILGKLYPNDSGAWQQWQQRERASAAGTWRFVGHRPGRGAYEGVATIEADRAGADRYKVKFRFDYADGQRETAEGEAILYTGYEWRASVKQGGMDVRQVFTLSPDGQTLSGRWYENGIDAIGGRLLAARSGKSSAERLLAVEPTHIKAGTTQRVTLYGNGLSGDVDLGDGITVARVVERAAGKVVVEARADGAGKDGVRAAAVGNARLQQGLALYRNVDYVAVEPEQAMAVVGGGKGPLPKVPVQFESVGYAFGPDGKQGTADDIRLGYFPATWSMANANAFAEEMRDMAYAGTLQTDGLFIPGDAGPNPKRRFGTNNAGELAVTATVDDAGRKLSASKHLIVTLQRWNDPPLR</sequence>
<comment type="caution">
    <text evidence="7">The sequence shown here is derived from an EMBL/GenBank/DDBJ whole genome shotgun (WGS) entry which is preliminary data.</text>
</comment>
<dbReference type="Pfam" id="PF14930">
    <property type="entry name" value="Qn_am_d_aII"/>
    <property type="match status" value="1"/>
</dbReference>
<dbReference type="InterPro" id="IPR023887">
    <property type="entry name" value="QH-AmDH_asu"/>
</dbReference>
<dbReference type="InterPro" id="IPR009056">
    <property type="entry name" value="Cyt_c-like_dom"/>
</dbReference>
<keyword evidence="2 4" id="KW-0479">Metal-binding</keyword>
<evidence type="ECO:0000256" key="1">
    <source>
        <dbReference type="ARBA" id="ARBA00022617"/>
    </source>
</evidence>
<dbReference type="NCBIfam" id="TIGR03908">
    <property type="entry name" value="QH_alpha"/>
    <property type="match status" value="1"/>
</dbReference>
<dbReference type="SUPFAM" id="SSF46626">
    <property type="entry name" value="Cytochrome c"/>
    <property type="match status" value="2"/>
</dbReference>
<feature type="domain" description="Cytochrome c" evidence="6">
    <location>
        <begin position="28"/>
        <end position="162"/>
    </location>
</feature>
<dbReference type="SUPFAM" id="SSF81296">
    <property type="entry name" value="E set domains"/>
    <property type="match status" value="2"/>
</dbReference>
<dbReference type="Gene3D" id="2.60.40.10">
    <property type="entry name" value="Immunoglobulins"/>
    <property type="match status" value="2"/>
</dbReference>
<dbReference type="Pfam" id="PF09098">
    <property type="entry name" value="Dehyd-heme_bind"/>
    <property type="match status" value="1"/>
</dbReference>
<dbReference type="eggNOG" id="COG2010">
    <property type="taxonomic scope" value="Bacteria"/>
</dbReference>
<organism evidence="7 8">
    <name type="scientific">Thauera linaloolentis (strain DSM 12138 / JCM 21573 / CCUG 41526 / CIP 105981 / IAM 15112 / NBRC 102519 / 47Lol)</name>
    <dbReference type="NCBI Taxonomy" id="1123367"/>
    <lineage>
        <taxon>Bacteria</taxon>
        <taxon>Pseudomonadati</taxon>
        <taxon>Pseudomonadota</taxon>
        <taxon>Betaproteobacteria</taxon>
        <taxon>Rhodocyclales</taxon>
        <taxon>Zoogloeaceae</taxon>
        <taxon>Thauera</taxon>
    </lineage>
</organism>
<dbReference type="InterPro" id="IPR013783">
    <property type="entry name" value="Ig-like_fold"/>
</dbReference>
<dbReference type="PROSITE" id="PS51007">
    <property type="entry name" value="CYTC"/>
    <property type="match status" value="1"/>
</dbReference>
<dbReference type="STRING" id="1123367.GCA_000621305_03666"/>
<dbReference type="SUPFAM" id="SSF69298">
    <property type="entry name" value="Quinohemoprotein amine dehydrogenase A chain, domain 3"/>
    <property type="match status" value="1"/>
</dbReference>
<keyword evidence="5" id="KW-0732">Signal</keyword>
<dbReference type="InterPro" id="IPR015184">
    <property type="entry name" value="QH-AmDH_asu_dom_IV"/>
</dbReference>
<name>N6XWW4_THAL4</name>
<dbReference type="Gene3D" id="1.10.760.10">
    <property type="entry name" value="Cytochrome c-like domain"/>
    <property type="match status" value="1"/>
</dbReference>
<evidence type="ECO:0000313" key="7">
    <source>
        <dbReference type="EMBL" id="ENO83780.1"/>
    </source>
</evidence>
<evidence type="ECO:0000256" key="5">
    <source>
        <dbReference type="SAM" id="SignalP"/>
    </source>
</evidence>
<dbReference type="GO" id="GO:0020037">
    <property type="term" value="F:heme binding"/>
    <property type="evidence" value="ECO:0007669"/>
    <property type="project" value="InterPro"/>
</dbReference>
<dbReference type="Pfam" id="PF09100">
    <property type="entry name" value="Qn_am_d_aIV"/>
    <property type="match status" value="1"/>
</dbReference>
<evidence type="ECO:0000256" key="3">
    <source>
        <dbReference type="ARBA" id="ARBA00023004"/>
    </source>
</evidence>
<evidence type="ECO:0000256" key="2">
    <source>
        <dbReference type="ARBA" id="ARBA00022723"/>
    </source>
</evidence>
<evidence type="ECO:0000313" key="8">
    <source>
        <dbReference type="Proteomes" id="UP000013232"/>
    </source>
</evidence>
<feature type="chain" id="PRO_5004127900" evidence="5">
    <location>
        <begin position="30"/>
        <end position="539"/>
    </location>
</feature>
<dbReference type="InterPro" id="IPR014756">
    <property type="entry name" value="Ig_E-set"/>
</dbReference>
<dbReference type="Gene3D" id="2.40.128.120">
    <property type="entry name" value="Quinohemoprotein amine dehydrogenase alpha subunit, domain 2"/>
    <property type="match status" value="1"/>
</dbReference>
<keyword evidence="8" id="KW-1185">Reference proteome</keyword>
<dbReference type="RefSeq" id="WP_004348003.1">
    <property type="nucleotide sequence ID" value="NZ_AMXE01000142.1"/>
</dbReference>
<dbReference type="AlphaFoldDB" id="N6XWW4"/>
<keyword evidence="1 4" id="KW-0349">Heme</keyword>
<dbReference type="Pfam" id="PF09099">
    <property type="entry name" value="Qn_am_d_aIII"/>
    <property type="match status" value="1"/>
</dbReference>
<evidence type="ECO:0000256" key="4">
    <source>
        <dbReference type="PROSITE-ProRule" id="PRU00433"/>
    </source>
</evidence>
<evidence type="ECO:0000259" key="6">
    <source>
        <dbReference type="PROSITE" id="PS51007"/>
    </source>
</evidence>
<proteinExistence type="predicted"/>
<dbReference type="InterPro" id="IPR009111">
    <property type="entry name" value="QH-AmDH_asu_dom2"/>
</dbReference>